<feature type="compositionally biased region" description="Polar residues" evidence="1">
    <location>
        <begin position="179"/>
        <end position="192"/>
    </location>
</feature>
<evidence type="ECO:0000313" key="2">
    <source>
        <dbReference type="EMBL" id="PJE78325.1"/>
    </source>
</evidence>
<feature type="compositionally biased region" description="Low complexity" evidence="1">
    <location>
        <begin position="254"/>
        <end position="264"/>
    </location>
</feature>
<dbReference type="AlphaFoldDB" id="A0A2H9T520"/>
<feature type="compositionally biased region" description="Basic residues" evidence="1">
    <location>
        <begin position="224"/>
        <end position="253"/>
    </location>
</feature>
<dbReference type="Pfam" id="PF01026">
    <property type="entry name" value="TatD_DNase"/>
    <property type="match status" value="1"/>
</dbReference>
<dbReference type="GO" id="GO:0016788">
    <property type="term" value="F:hydrolase activity, acting on ester bonds"/>
    <property type="evidence" value="ECO:0007669"/>
    <property type="project" value="InterPro"/>
</dbReference>
<dbReference type="PANTHER" id="PTHR46363">
    <property type="entry name" value="DEOXYRIBONUCLEASE TATDN2-RELATED"/>
    <property type="match status" value="1"/>
</dbReference>
<proteinExistence type="predicted"/>
<accession>A0A2H9T520</accession>
<organism evidence="2">
    <name type="scientific">invertebrate metagenome</name>
    <dbReference type="NCBI Taxonomy" id="1711999"/>
    <lineage>
        <taxon>unclassified sequences</taxon>
        <taxon>metagenomes</taxon>
        <taxon>organismal metagenomes</taxon>
    </lineage>
</organism>
<comment type="caution">
    <text evidence="2">The sequence shown here is derived from an EMBL/GenBank/DDBJ whole genome shotgun (WGS) entry which is preliminary data.</text>
</comment>
<dbReference type="SUPFAM" id="SSF51556">
    <property type="entry name" value="Metallo-dependent hydrolases"/>
    <property type="match status" value="1"/>
</dbReference>
<reference evidence="2" key="1">
    <citation type="journal article" date="2017" name="Appl. Environ. Microbiol.">
        <title>Molecular characterization of an Endozoicomonas-like organism causing infection in king scallop Pecten maximus L.</title>
        <authorList>
            <person name="Cano I."/>
            <person name="van Aerle R."/>
            <person name="Ross S."/>
            <person name="Verner-Jeffreys D.W."/>
            <person name="Paley R.K."/>
            <person name="Rimmer G."/>
            <person name="Ryder D."/>
            <person name="Hooper P."/>
            <person name="Stone D."/>
            <person name="Feist S.W."/>
        </authorList>
    </citation>
    <scope>NUCLEOTIDE SEQUENCE</scope>
</reference>
<dbReference type="InterPro" id="IPR032466">
    <property type="entry name" value="Metal_Hydrolase"/>
</dbReference>
<dbReference type="EMBL" id="NSIT01000204">
    <property type="protein sequence ID" value="PJE78325.1"/>
    <property type="molecule type" value="Genomic_DNA"/>
</dbReference>
<dbReference type="InterPro" id="IPR001130">
    <property type="entry name" value="TatD-like"/>
</dbReference>
<gene>
    <name evidence="2" type="primary">ycfH_2</name>
    <name evidence="2" type="ORF">CI610_02740</name>
</gene>
<dbReference type="Gene3D" id="3.20.20.140">
    <property type="entry name" value="Metal-dependent hydrolases"/>
    <property type="match status" value="1"/>
</dbReference>
<dbReference type="EC" id="3.1.-.-" evidence="2"/>
<protein>
    <submittedName>
        <fullName evidence="2">Putative metal-dependent hydrolase YcfH</fullName>
        <ecNumber evidence="2">3.1.-.-</ecNumber>
    </submittedName>
</protein>
<keyword evidence="2" id="KW-0378">Hydrolase</keyword>
<sequence length="751" mass="84224">MANRGTTQPIDEQAAACLRRGELFQPPTAFIERMALCMMSDQRFDEIVLDMCSLARSKIGKKGANRRQLEGWLKKVAETLDSLQLRSFAWIEQHVAPLSRRPRVGPVPAESTACYRDIRLSTDPNLERRIEDAVTTEAPAASEDDLDLLGDDPMDIELMPPVDTMDTPVLEEPLIGSPAVSSSQRPDSQTVPSGRVSAKGPASVREDFIPVSRAKPKVSDRPSRSTRRTSPRKKSSRRSPSPVRHRSSPRRAARSPSVSAPSRRTSPRKRPHSQSTGPIPRKTVHVEEPRTTRVVTSAEPRRGGIVVEVPRGSGSTSRSRAPRVRHCVIPDCKEVGSYAKPHAFNHHLPRVFDERLPPAAIKVLRGRKEALLQAAVWLLRRAVDNLDDLVEYVEMQHLLTTSSEKLSFSDCQIVGMRAFCGYLSVPCPDNFTLEPVNSVAVLLHWKVLLLIAARIPATEREYWRTLFPAPEEVGTRTPRAFDAHFHLDRTLKAMGLRLDSTFQSVLDGTRMDKGKEVIVAGTCASFCDPETYPTTDSLKTLPADMEVAVGVHPKKRYSSSELDRVIRKLKDLVRQRRVTAVGEVGVDHSVPPEQWPQQLVMLEKILPLVEPRHVLVLHCRGMSGDSGAEAYLLLLHYVKKAVPEDQRIYLHCFNGDSYVREQWSSAFRNLYFGFTSMAAGFTPPQVRALKWINPERVLLETDAPYFNRSGRKWSAPNQLYWTAEAVAKHLSYTAESLLNATVTNAQRLFRH</sequence>
<dbReference type="PANTHER" id="PTHR46363:SF1">
    <property type="entry name" value="DEOXYRIBONUCLEASE TATDN2-RELATED"/>
    <property type="match status" value="1"/>
</dbReference>
<evidence type="ECO:0000256" key="1">
    <source>
        <dbReference type="SAM" id="MobiDB-lite"/>
    </source>
</evidence>
<name>A0A2H9T520_9ZZZZ</name>
<feature type="region of interest" description="Disordered" evidence="1">
    <location>
        <begin position="176"/>
        <end position="299"/>
    </location>
</feature>